<evidence type="ECO:0000313" key="4">
    <source>
        <dbReference type="EMBL" id="NVP32384.1"/>
    </source>
</evidence>
<dbReference type="EMBL" id="JABEOV010000024">
    <property type="protein sequence ID" value="NNG54931.1"/>
    <property type="molecule type" value="Genomic_DNA"/>
</dbReference>
<dbReference type="GO" id="GO:0008713">
    <property type="term" value="F:ADP-heptose-lipopolysaccharide heptosyltransferase activity"/>
    <property type="evidence" value="ECO:0007669"/>
    <property type="project" value="TreeGrafter"/>
</dbReference>
<reference evidence="5 6" key="1">
    <citation type="submission" date="2020-05" db="EMBL/GenBank/DDBJ databases">
        <title>Draft Genome Sequences of Sphingomonas sp. Isolated from the International Space Station.</title>
        <authorList>
            <person name="Bijlani S."/>
            <person name="Singh N.K."/>
            <person name="Mason C.E."/>
            <person name="Wang C.C."/>
            <person name="Venkateswaran K."/>
        </authorList>
    </citation>
    <scope>NUCLEOTIDE SEQUENCE [LARGE SCALE GENOMIC DNA]</scope>
    <source>
        <strain evidence="3 6">IIF7SW-B5</strain>
        <strain evidence="4">ISS-IIF7SWP</strain>
    </source>
</reference>
<dbReference type="GO" id="GO:0005829">
    <property type="term" value="C:cytosol"/>
    <property type="evidence" value="ECO:0007669"/>
    <property type="project" value="TreeGrafter"/>
</dbReference>
<proteinExistence type="predicted"/>
<protein>
    <submittedName>
        <fullName evidence="4">Uncharacterized protein</fullName>
    </submittedName>
</protein>
<dbReference type="Gene3D" id="3.40.50.2000">
    <property type="entry name" value="Glycogen Phosphorylase B"/>
    <property type="match status" value="1"/>
</dbReference>
<name>A0A7Y7URW0_9SPHN</name>
<dbReference type="EMBL" id="JABYQV010000014">
    <property type="protein sequence ID" value="NVP32384.1"/>
    <property type="molecule type" value="Genomic_DNA"/>
</dbReference>
<dbReference type="InterPro" id="IPR002201">
    <property type="entry name" value="Glyco_trans_9"/>
</dbReference>
<evidence type="ECO:0000313" key="3">
    <source>
        <dbReference type="EMBL" id="NNG54931.1"/>
    </source>
</evidence>
<gene>
    <name evidence="3" type="ORF">HKX05_16395</name>
    <name evidence="4" type="ORF">HLV41_15185</name>
</gene>
<keyword evidence="2" id="KW-0808">Transferase</keyword>
<evidence type="ECO:0000313" key="5">
    <source>
        <dbReference type="Proteomes" id="UP000531581"/>
    </source>
</evidence>
<sequence length="306" mass="33805">MPHDRDCYLPNPLAALCRAYGCDLAVPSVTGIGDILMYTPLVREVAMRLGRPVELLTGPIRPIDGVGTVQGEEAYPIWRANPFVGTIVDLETCPPDVSRQIHAAHEKHCHFGHVIENICAEYGIVPQAIRPDLYLTETECRAALALLADLPRPILCIHPHGTSSPGPAHPWHSDEWRALIAGLPAGMTVLEVGMSGREEKDLPTRRFRTTLREMMALVWASDLVVGFDSSVAHVATAFSKPTLVLWEPVQKAQIDLVEQPGLGAAAITRWGYSQNRNLVLLNDIHHDIRRLVAEWIATRLRAGRFP</sequence>
<organism evidence="4 5">
    <name type="scientific">Sphingomonas sanguinis</name>
    <dbReference type="NCBI Taxonomy" id="33051"/>
    <lineage>
        <taxon>Bacteria</taxon>
        <taxon>Pseudomonadati</taxon>
        <taxon>Pseudomonadota</taxon>
        <taxon>Alphaproteobacteria</taxon>
        <taxon>Sphingomonadales</taxon>
        <taxon>Sphingomonadaceae</taxon>
        <taxon>Sphingomonas</taxon>
    </lineage>
</organism>
<keyword evidence="1" id="KW-0328">Glycosyltransferase</keyword>
<dbReference type="InterPro" id="IPR051199">
    <property type="entry name" value="LPS_LOS_Heptosyltrfase"/>
</dbReference>
<evidence type="ECO:0000256" key="2">
    <source>
        <dbReference type="ARBA" id="ARBA00022679"/>
    </source>
</evidence>
<dbReference type="Proteomes" id="UP000531581">
    <property type="component" value="Unassembled WGS sequence"/>
</dbReference>
<dbReference type="RefSeq" id="WP_170171202.1">
    <property type="nucleotide sequence ID" value="NZ_JABEOV010000024.1"/>
</dbReference>
<dbReference type="Pfam" id="PF01075">
    <property type="entry name" value="Glyco_transf_9"/>
    <property type="match status" value="1"/>
</dbReference>
<evidence type="ECO:0000256" key="1">
    <source>
        <dbReference type="ARBA" id="ARBA00022676"/>
    </source>
</evidence>
<evidence type="ECO:0000313" key="6">
    <source>
        <dbReference type="Proteomes" id="UP000557656"/>
    </source>
</evidence>
<comment type="caution">
    <text evidence="4">The sequence shown here is derived from an EMBL/GenBank/DDBJ whole genome shotgun (WGS) entry which is preliminary data.</text>
</comment>
<dbReference type="PANTHER" id="PTHR30160:SF1">
    <property type="entry name" value="LIPOPOLYSACCHARIDE 1,2-N-ACETYLGLUCOSAMINETRANSFERASE-RELATED"/>
    <property type="match status" value="1"/>
</dbReference>
<accession>A0A7Y7URW0</accession>
<dbReference type="SUPFAM" id="SSF53756">
    <property type="entry name" value="UDP-Glycosyltransferase/glycogen phosphorylase"/>
    <property type="match status" value="1"/>
</dbReference>
<keyword evidence="6" id="KW-1185">Reference proteome</keyword>
<dbReference type="AlphaFoldDB" id="A0A7Y7URW0"/>
<dbReference type="Proteomes" id="UP000557656">
    <property type="component" value="Unassembled WGS sequence"/>
</dbReference>
<dbReference type="GO" id="GO:0009244">
    <property type="term" value="P:lipopolysaccharide core region biosynthetic process"/>
    <property type="evidence" value="ECO:0007669"/>
    <property type="project" value="TreeGrafter"/>
</dbReference>
<dbReference type="PANTHER" id="PTHR30160">
    <property type="entry name" value="TETRAACYLDISACCHARIDE 4'-KINASE-RELATED"/>
    <property type="match status" value="1"/>
</dbReference>